<dbReference type="EMBL" id="JACYXI010000008">
    <property type="protein sequence ID" value="MBD8892615.1"/>
    <property type="molecule type" value="Genomic_DNA"/>
</dbReference>
<reference evidence="2" key="1">
    <citation type="submission" date="2020-09" db="EMBL/GenBank/DDBJ databases">
        <title>The genome sequence of strain Labrenzia suaedae 4C16A.</title>
        <authorList>
            <person name="Liu Y."/>
        </authorList>
    </citation>
    <scope>NUCLEOTIDE SEQUENCE [LARGE SCALE GENOMIC DNA]</scope>
    <source>
        <strain evidence="2">4C16A</strain>
    </source>
</reference>
<name>A0ABR9CQC1_9HYPH</name>
<evidence type="ECO:0000313" key="1">
    <source>
        <dbReference type="EMBL" id="MBD8892615.1"/>
    </source>
</evidence>
<accession>A0ABR9CQC1</accession>
<organism evidence="1 2">
    <name type="scientific">Roseibium litorale</name>
    <dbReference type="NCBI Taxonomy" id="2803841"/>
    <lineage>
        <taxon>Bacteria</taxon>
        <taxon>Pseudomonadati</taxon>
        <taxon>Pseudomonadota</taxon>
        <taxon>Alphaproteobacteria</taxon>
        <taxon>Hyphomicrobiales</taxon>
        <taxon>Stappiaceae</taxon>
        <taxon>Roseibium</taxon>
    </lineage>
</organism>
<dbReference type="RefSeq" id="WP_192148744.1">
    <property type="nucleotide sequence ID" value="NZ_JACYXI010000008.1"/>
</dbReference>
<protein>
    <recommendedName>
        <fullName evidence="3">TniQ protein</fullName>
    </recommendedName>
</protein>
<evidence type="ECO:0000313" key="2">
    <source>
        <dbReference type="Proteomes" id="UP000632063"/>
    </source>
</evidence>
<evidence type="ECO:0008006" key="3">
    <source>
        <dbReference type="Google" id="ProtNLM"/>
    </source>
</evidence>
<proteinExistence type="predicted"/>
<comment type="caution">
    <text evidence="1">The sequence shown here is derived from an EMBL/GenBank/DDBJ whole genome shotgun (WGS) entry which is preliminary data.</text>
</comment>
<dbReference type="Proteomes" id="UP000632063">
    <property type="component" value="Unassembled WGS sequence"/>
</dbReference>
<keyword evidence="2" id="KW-1185">Reference proteome</keyword>
<gene>
    <name evidence="1" type="ORF">IG616_13780</name>
</gene>
<reference evidence="1 2" key="2">
    <citation type="journal article" date="2021" name="Int. J. Syst. Evol. Microbiol.">
        <title>Roseibium litorale sp. nov., isolated from a tidal flat sediment and proposal for the reclassification of Labrenzia polysiphoniae as Roseibium polysiphoniae comb. nov.</title>
        <authorList>
            <person name="Liu Y."/>
            <person name="Pei T."/>
            <person name="Du J."/>
            <person name="Chao M."/>
            <person name="Deng M.R."/>
            <person name="Zhu H."/>
        </authorList>
    </citation>
    <scope>NUCLEOTIDE SEQUENCE [LARGE SCALE GENOMIC DNA]</scope>
    <source>
        <strain evidence="1 2">4C16A</strain>
    </source>
</reference>
<sequence length="287" mass="32501">MMHVVATRRLPVILPSVTDELLSSWTGRHASFYEVSPLITLRHCIPEIRSLRSADLDLTNDQEIRLANMFATKPPAIRQMTFTDIAQASRRLIAARPTQVCVNCSAGLEPVPVLRGQLQGWRITCPLCGNQFRDVDDHERASLFRQYLDTALHGEKLLDDEARRGVKTWASPAGIVHLLLMRRIELPFPAEEELWRFRVLGKIIPELDHVLAESCTSFPTPQNPVLPLHLRAALLAGVAMVHSSGVEMLHMLPRSTLGLHRRRFDREAMPFFVSASRMKHSTQMQLI</sequence>